<evidence type="ECO:0000313" key="10">
    <source>
        <dbReference type="Proteomes" id="UP000269903"/>
    </source>
</evidence>
<organism evidence="9 10">
    <name type="scientific">Streptococcus equi subsp. zooepidemicus</name>
    <dbReference type="NCBI Taxonomy" id="40041"/>
    <lineage>
        <taxon>Bacteria</taxon>
        <taxon>Bacillati</taxon>
        <taxon>Bacillota</taxon>
        <taxon>Bacilli</taxon>
        <taxon>Lactobacillales</taxon>
        <taxon>Streptococcaceae</taxon>
        <taxon>Streptococcus</taxon>
    </lineage>
</organism>
<proteinExistence type="predicted"/>
<feature type="region of interest" description="Disordered" evidence="5">
    <location>
        <begin position="40"/>
        <end position="151"/>
    </location>
</feature>
<feature type="compositionally biased region" description="Low complexity" evidence="5">
    <location>
        <begin position="56"/>
        <end position="69"/>
    </location>
</feature>
<evidence type="ECO:0000256" key="4">
    <source>
        <dbReference type="ARBA" id="ARBA00023088"/>
    </source>
</evidence>
<evidence type="ECO:0000256" key="5">
    <source>
        <dbReference type="SAM" id="MobiDB-lite"/>
    </source>
</evidence>
<keyword evidence="4" id="KW-0572">Peptidoglycan-anchor</keyword>
<reference evidence="9 10" key="1">
    <citation type="submission" date="2018-12" db="EMBL/GenBank/DDBJ databases">
        <authorList>
            <consortium name="Pathogen Informatics"/>
        </authorList>
    </citation>
    <scope>NUCLEOTIDE SEQUENCE [LARGE SCALE GENOMIC DNA]</scope>
    <source>
        <strain evidence="9 10">NCTC6180</strain>
    </source>
</reference>
<keyword evidence="3 7" id="KW-0732">Signal</keyword>
<dbReference type="InterPro" id="IPR019931">
    <property type="entry name" value="LPXTG_anchor"/>
</dbReference>
<gene>
    <name evidence="9" type="ORF">NCTC6180_00063</name>
</gene>
<accession>A0A7Z8ZUW1</accession>
<dbReference type="RefSeq" id="WP_154803567.1">
    <property type="nucleotide sequence ID" value="NZ_LR134317.1"/>
</dbReference>
<protein>
    <submittedName>
        <fullName evidence="9">Extracellular protein</fullName>
    </submittedName>
</protein>
<dbReference type="EMBL" id="LR134317">
    <property type="protein sequence ID" value="VEF04892.1"/>
    <property type="molecule type" value="Genomic_DNA"/>
</dbReference>
<dbReference type="PROSITE" id="PS50847">
    <property type="entry name" value="GRAM_POS_ANCHORING"/>
    <property type="match status" value="1"/>
</dbReference>
<keyword evidence="1" id="KW-0134">Cell wall</keyword>
<feature type="signal peptide" evidence="7">
    <location>
        <begin position="1"/>
        <end position="27"/>
    </location>
</feature>
<feature type="domain" description="Gram-positive cocci surface proteins LPxTG" evidence="8">
    <location>
        <begin position="242"/>
        <end position="276"/>
    </location>
</feature>
<dbReference type="AlphaFoldDB" id="A0A7Z8ZUW1"/>
<keyword evidence="6" id="KW-0472">Membrane</keyword>
<evidence type="ECO:0000256" key="7">
    <source>
        <dbReference type="SAM" id="SignalP"/>
    </source>
</evidence>
<feature type="chain" id="PRO_5031100565" evidence="7">
    <location>
        <begin position="28"/>
        <end position="276"/>
    </location>
</feature>
<evidence type="ECO:0000256" key="6">
    <source>
        <dbReference type="SAM" id="Phobius"/>
    </source>
</evidence>
<evidence type="ECO:0000313" key="9">
    <source>
        <dbReference type="EMBL" id="VEF04892.1"/>
    </source>
</evidence>
<keyword evidence="6" id="KW-0812">Transmembrane</keyword>
<feature type="compositionally biased region" description="Low complexity" evidence="5">
    <location>
        <begin position="138"/>
        <end position="149"/>
    </location>
</feature>
<keyword evidence="6" id="KW-1133">Transmembrane helix</keyword>
<evidence type="ECO:0000256" key="1">
    <source>
        <dbReference type="ARBA" id="ARBA00022512"/>
    </source>
</evidence>
<evidence type="ECO:0000256" key="2">
    <source>
        <dbReference type="ARBA" id="ARBA00022525"/>
    </source>
</evidence>
<dbReference type="NCBIfam" id="TIGR01167">
    <property type="entry name" value="LPXTG_anchor"/>
    <property type="match status" value="1"/>
</dbReference>
<sequence length="276" mass="28434">MNKWTKLITLSSLVAIIASASPLNVFADENTVRVETPIIAPSEPVPDTDVPVPIQPTTSEPTVTPTVPSDGTNAPEVTPTPELTAPTTGETTKPSEDETTKPTELSISEDDKKDASTTKPVIDLETGTATVPTIDGGTTTLKPDVTTPTNNPNVSAQTAIDAGASQVGTTSKVTGQVVANVTPNTPLYTNTGYQIVSTTNSQVVIANADGSTSTVSPEEIGAKVNPDMTILVKTSSGEMTTLPSTGEKGLLTMSAGLGLLALIGAYLFKKKIAKTN</sequence>
<feature type="transmembrane region" description="Helical" evidence="6">
    <location>
        <begin position="249"/>
        <end position="268"/>
    </location>
</feature>
<name>A0A7Z8ZUW1_STRSZ</name>
<evidence type="ECO:0000259" key="8">
    <source>
        <dbReference type="PROSITE" id="PS50847"/>
    </source>
</evidence>
<dbReference type="Proteomes" id="UP000269903">
    <property type="component" value="Chromosome"/>
</dbReference>
<keyword evidence="2" id="KW-0964">Secreted</keyword>
<evidence type="ECO:0000256" key="3">
    <source>
        <dbReference type="ARBA" id="ARBA00022729"/>
    </source>
</evidence>